<protein>
    <submittedName>
        <fullName evidence="2">Uncharacterized protein</fullName>
    </submittedName>
</protein>
<sequence length="43" mass="4787">MKCPKCKYNDGVPANFYEKEDCIYSIIIILMAIGIGMMLGSVI</sequence>
<keyword evidence="1" id="KW-0812">Transmembrane</keyword>
<proteinExistence type="predicted"/>
<keyword evidence="1" id="KW-1133">Transmembrane helix</keyword>
<evidence type="ECO:0000313" key="2">
    <source>
        <dbReference type="EMBL" id="KKM60368.1"/>
    </source>
</evidence>
<dbReference type="AlphaFoldDB" id="A0A0F9ISP3"/>
<evidence type="ECO:0000256" key="1">
    <source>
        <dbReference type="SAM" id="Phobius"/>
    </source>
</evidence>
<reference evidence="2" key="1">
    <citation type="journal article" date="2015" name="Nature">
        <title>Complex archaea that bridge the gap between prokaryotes and eukaryotes.</title>
        <authorList>
            <person name="Spang A."/>
            <person name="Saw J.H."/>
            <person name="Jorgensen S.L."/>
            <person name="Zaremba-Niedzwiedzka K."/>
            <person name="Martijn J."/>
            <person name="Lind A.E."/>
            <person name="van Eijk R."/>
            <person name="Schleper C."/>
            <person name="Guy L."/>
            <person name="Ettema T.J."/>
        </authorList>
    </citation>
    <scope>NUCLEOTIDE SEQUENCE</scope>
</reference>
<organism evidence="2">
    <name type="scientific">marine sediment metagenome</name>
    <dbReference type="NCBI Taxonomy" id="412755"/>
    <lineage>
        <taxon>unclassified sequences</taxon>
        <taxon>metagenomes</taxon>
        <taxon>ecological metagenomes</taxon>
    </lineage>
</organism>
<name>A0A0F9ISP3_9ZZZZ</name>
<accession>A0A0F9ISP3</accession>
<keyword evidence="1" id="KW-0472">Membrane</keyword>
<comment type="caution">
    <text evidence="2">The sequence shown here is derived from an EMBL/GenBank/DDBJ whole genome shotgun (WGS) entry which is preliminary data.</text>
</comment>
<feature type="transmembrane region" description="Helical" evidence="1">
    <location>
        <begin position="23"/>
        <end position="42"/>
    </location>
</feature>
<gene>
    <name evidence="2" type="ORF">LCGC14_1542610</name>
</gene>
<dbReference type="EMBL" id="LAZR01011692">
    <property type="protein sequence ID" value="KKM60368.1"/>
    <property type="molecule type" value="Genomic_DNA"/>
</dbReference>